<protein>
    <submittedName>
        <fullName evidence="2">Uncharacterized protein</fullName>
    </submittedName>
</protein>
<dbReference type="AlphaFoldDB" id="A0A7J6MM86"/>
<proteinExistence type="predicted"/>
<sequence>PIGEYSINAYCLLLLMMLSHHRGLASSQHSLSAWPLPLVMCLVRIYRDEHCFEKTGTLLLEAAGGLLHANTFDPDQSSAFNVKTVDFTPNNGQPLRHLGLRTASENASQFTLAPASEPVTGTTYGIYTVRYRNEEVRVVTVDDSEIISRDLAMLPMPPPRVVAASCALRCILGMIIPIARELQW</sequence>
<accession>A0A7J6MM86</accession>
<reference evidence="2 3" key="1">
    <citation type="submission" date="2020-04" db="EMBL/GenBank/DDBJ databases">
        <title>Perkinsus olseni comparative genomics.</title>
        <authorList>
            <person name="Bogema D.R."/>
        </authorList>
    </citation>
    <scope>NUCLEOTIDE SEQUENCE [LARGE SCALE GENOMIC DNA]</scope>
    <source>
        <strain evidence="2">00978-12</strain>
    </source>
</reference>
<dbReference type="EMBL" id="JABANP010001285">
    <property type="protein sequence ID" value="KAF4672692.1"/>
    <property type="molecule type" value="Genomic_DNA"/>
</dbReference>
<evidence type="ECO:0000256" key="1">
    <source>
        <dbReference type="SAM" id="SignalP"/>
    </source>
</evidence>
<feature type="non-terminal residue" evidence="2">
    <location>
        <position position="1"/>
    </location>
</feature>
<evidence type="ECO:0000313" key="3">
    <source>
        <dbReference type="Proteomes" id="UP000541610"/>
    </source>
</evidence>
<feature type="signal peptide" evidence="1">
    <location>
        <begin position="1"/>
        <end position="27"/>
    </location>
</feature>
<feature type="chain" id="PRO_5029516573" evidence="1">
    <location>
        <begin position="28"/>
        <end position="184"/>
    </location>
</feature>
<comment type="caution">
    <text evidence="2">The sequence shown here is derived from an EMBL/GenBank/DDBJ whole genome shotgun (WGS) entry which is preliminary data.</text>
</comment>
<feature type="non-terminal residue" evidence="2">
    <location>
        <position position="184"/>
    </location>
</feature>
<organism evidence="2 3">
    <name type="scientific">Perkinsus olseni</name>
    <name type="common">Perkinsus atlanticus</name>
    <dbReference type="NCBI Taxonomy" id="32597"/>
    <lineage>
        <taxon>Eukaryota</taxon>
        <taxon>Sar</taxon>
        <taxon>Alveolata</taxon>
        <taxon>Perkinsozoa</taxon>
        <taxon>Perkinsea</taxon>
        <taxon>Perkinsida</taxon>
        <taxon>Perkinsidae</taxon>
        <taxon>Perkinsus</taxon>
    </lineage>
</organism>
<name>A0A7J6MM86_PEROL</name>
<gene>
    <name evidence="2" type="ORF">FOZ60_001786</name>
</gene>
<dbReference type="Proteomes" id="UP000541610">
    <property type="component" value="Unassembled WGS sequence"/>
</dbReference>
<evidence type="ECO:0000313" key="2">
    <source>
        <dbReference type="EMBL" id="KAF4672692.1"/>
    </source>
</evidence>
<keyword evidence="1" id="KW-0732">Signal</keyword>